<dbReference type="InterPro" id="IPR045455">
    <property type="entry name" value="NrS-1_pol-like_helicase"/>
</dbReference>
<proteinExistence type="predicted"/>
<reference evidence="4" key="1">
    <citation type="submission" date="2020-05" db="EMBL/GenBank/DDBJ databases">
        <authorList>
            <person name="Chiriac C."/>
            <person name="Salcher M."/>
            <person name="Ghai R."/>
            <person name="Kavagutti S V."/>
        </authorList>
    </citation>
    <scope>NUCLEOTIDE SEQUENCE</scope>
</reference>
<evidence type="ECO:0000259" key="1">
    <source>
        <dbReference type="Pfam" id="PF19263"/>
    </source>
</evidence>
<gene>
    <name evidence="3" type="ORF">UFOVP1345_13</name>
    <name evidence="4" type="ORF">UFOVP1542_13</name>
    <name evidence="2" type="ORF">UFOVP920_13</name>
</gene>
<dbReference type="EMBL" id="LR797298">
    <property type="protein sequence ID" value="CAB4199859.1"/>
    <property type="molecule type" value="Genomic_DNA"/>
</dbReference>
<evidence type="ECO:0000313" key="4">
    <source>
        <dbReference type="EMBL" id="CAB5228653.1"/>
    </source>
</evidence>
<dbReference type="Gene3D" id="3.30.70.1790">
    <property type="entry name" value="RepB DNA-primase, N-terminal domain"/>
    <property type="match status" value="1"/>
</dbReference>
<dbReference type="Pfam" id="PF19263">
    <property type="entry name" value="DUF5906"/>
    <property type="match status" value="1"/>
</dbReference>
<organism evidence="4">
    <name type="scientific">uncultured Caudovirales phage</name>
    <dbReference type="NCBI Taxonomy" id="2100421"/>
    <lineage>
        <taxon>Viruses</taxon>
        <taxon>Duplodnaviria</taxon>
        <taxon>Heunggongvirae</taxon>
        <taxon>Uroviricota</taxon>
        <taxon>Caudoviricetes</taxon>
        <taxon>Peduoviridae</taxon>
        <taxon>Maltschvirus</taxon>
        <taxon>Maltschvirus maltsch</taxon>
    </lineage>
</organism>
<dbReference type="EMBL" id="LR796879">
    <property type="protein sequence ID" value="CAB4171587.1"/>
    <property type="molecule type" value="Genomic_DNA"/>
</dbReference>
<evidence type="ECO:0000313" key="2">
    <source>
        <dbReference type="EMBL" id="CAB4171587.1"/>
    </source>
</evidence>
<protein>
    <recommendedName>
        <fullName evidence="1">NrS-1 polymerase-like helicase domain-containing protein</fullName>
    </recommendedName>
</protein>
<accession>A0A6J7XFM6</accession>
<feature type="domain" description="NrS-1 polymerase-like helicase" evidence="1">
    <location>
        <begin position="484"/>
        <end position="596"/>
    </location>
</feature>
<name>A0A6J7XFM6_9CAUD</name>
<sequence>MRFVDYLTEIAPEGETLLLVRQRPSLKDGQLQYYKDGAVKCTWPSFLPSRYKPDPTASWYANTASFIVERFVNGRVSASAVNCERVAFLLLDDVGTKAKIPPIEPTWKMETSPGNFQWCYTFRLEDQPRKGEFSAAIIAIAKAGYTDAGAINPVRNFRLPGSVNLKPEAGGFAAVLHELHEDREFSLPQICAALGVTPAPADTAGFTPLHLLDDGKDEVLKWLADAGLVAEPTNAEGWAGVVCPNASEHSDGNPVGRYNPTVRAYSCFHSHCGDWNSERFLRWVEEEGGPKCGYGLRDTLLAERMAQVMQKIAPTEAYPDKAAEVVAEVEKRQQSLVERSEWFKRFAYIESDDAFFDLEERRSIPRVTFNALYRGTQCKSSFSARLIEAGTYFDQNRVACGSYALRGVTYSPGDSVLVSLSGHVYGNLWRDGRPAITPGGNPSVWLNHLENLIPEKFEREHLLNVLAFKLQNPGVKINHAVLFAGTGGAGKDTAIAPFIWAMGGKPNCSDMKNEDLTSRWGYSYEAEVISIAELRQPLAKDRMALENVLKPLLAAPPEFINVEKKGQHVYQVVNRLLFIAFSNVRAAISLSAEDRRWFVLWTSAPKMTQPESRALWDWLETGGGYHAVAAYLRARDVSKFDPKAEPPYTEAKAAMMESARSNAESYLVELIQTRSDDFARGVIASPFYAVCDRLAARAPGGKIPQQTLLHSLKEAGWLDMGRLASQEYGSKKHVWCAPEFKRYSKSDLRRMAEPSMAPSLSVVKPKQNG</sequence>
<evidence type="ECO:0000313" key="3">
    <source>
        <dbReference type="EMBL" id="CAB4199859.1"/>
    </source>
</evidence>
<dbReference type="EMBL" id="LR798390">
    <property type="protein sequence ID" value="CAB5228653.1"/>
    <property type="molecule type" value="Genomic_DNA"/>
</dbReference>